<evidence type="ECO:0000313" key="2">
    <source>
        <dbReference type="EMBL" id="GIE52005.1"/>
    </source>
</evidence>
<accession>A0A919JMM0</accession>
<feature type="transmembrane region" description="Helical" evidence="1">
    <location>
        <begin position="106"/>
        <end position="125"/>
    </location>
</feature>
<keyword evidence="1" id="KW-0812">Transmembrane</keyword>
<dbReference type="Proteomes" id="UP000647172">
    <property type="component" value="Unassembled WGS sequence"/>
</dbReference>
<feature type="transmembrane region" description="Helical" evidence="1">
    <location>
        <begin position="37"/>
        <end position="58"/>
    </location>
</feature>
<reference evidence="2" key="1">
    <citation type="submission" date="2021-01" db="EMBL/GenBank/DDBJ databases">
        <title>Whole genome shotgun sequence of Actinoplanes nipponensis NBRC 14063.</title>
        <authorList>
            <person name="Komaki H."/>
            <person name="Tamura T."/>
        </authorList>
    </citation>
    <scope>NUCLEOTIDE SEQUENCE</scope>
    <source>
        <strain evidence="2">NBRC 14063</strain>
    </source>
</reference>
<dbReference type="RefSeq" id="WP_203773030.1">
    <property type="nucleotide sequence ID" value="NZ_BAAAYJ010000091.1"/>
</dbReference>
<dbReference type="AlphaFoldDB" id="A0A919JMM0"/>
<feature type="transmembrane region" description="Helical" evidence="1">
    <location>
        <begin position="163"/>
        <end position="181"/>
    </location>
</feature>
<dbReference type="EMBL" id="BOMQ01000063">
    <property type="protein sequence ID" value="GIE52005.1"/>
    <property type="molecule type" value="Genomic_DNA"/>
</dbReference>
<keyword evidence="1" id="KW-1133">Transmembrane helix</keyword>
<comment type="caution">
    <text evidence="2">The sequence shown here is derived from an EMBL/GenBank/DDBJ whole genome shotgun (WGS) entry which is preliminary data.</text>
</comment>
<keyword evidence="1" id="KW-0472">Membrane</keyword>
<feature type="transmembrane region" description="Helical" evidence="1">
    <location>
        <begin position="137"/>
        <end position="156"/>
    </location>
</feature>
<name>A0A919JMM0_9ACTN</name>
<keyword evidence="3" id="KW-1185">Reference proteome</keyword>
<protein>
    <submittedName>
        <fullName evidence="2">Uncharacterized protein</fullName>
    </submittedName>
</protein>
<organism evidence="2 3">
    <name type="scientific">Actinoplanes nipponensis</name>
    <dbReference type="NCBI Taxonomy" id="135950"/>
    <lineage>
        <taxon>Bacteria</taxon>
        <taxon>Bacillati</taxon>
        <taxon>Actinomycetota</taxon>
        <taxon>Actinomycetes</taxon>
        <taxon>Micromonosporales</taxon>
        <taxon>Micromonosporaceae</taxon>
        <taxon>Actinoplanes</taxon>
    </lineage>
</organism>
<proteinExistence type="predicted"/>
<evidence type="ECO:0000313" key="3">
    <source>
        <dbReference type="Proteomes" id="UP000647172"/>
    </source>
</evidence>
<evidence type="ECO:0000256" key="1">
    <source>
        <dbReference type="SAM" id="Phobius"/>
    </source>
</evidence>
<feature type="transmembrane region" description="Helical" evidence="1">
    <location>
        <begin position="187"/>
        <end position="207"/>
    </location>
</feature>
<sequence>MDANDDELPPLDPAESLRLIAREQAATVRRLTPDPRLLLWPWGLAWLVGFGVFFLRFGPGGRVYVDMPDFLPLTVLLAAITLAGIVTGFVGARAGRQVSGPTSRQGAMYGFTWSVAFIGMAVLLSRVSELLPVPDANLLWAGAMVALTGALHMAGGALWNDRVLYVLGISISVVNVVGIALGPGWHALVVAVLGGGGMLVAGLVSWLRMPR</sequence>
<feature type="transmembrane region" description="Helical" evidence="1">
    <location>
        <begin position="70"/>
        <end position="94"/>
    </location>
</feature>
<gene>
    <name evidence="2" type="ORF">Ani05nite_55390</name>
</gene>